<evidence type="ECO:0000256" key="1">
    <source>
        <dbReference type="ARBA" id="ARBA00007164"/>
    </source>
</evidence>
<evidence type="ECO:0000256" key="4">
    <source>
        <dbReference type="ARBA" id="ARBA00022960"/>
    </source>
</evidence>
<keyword evidence="5" id="KW-0573">Peptidoglycan synthesis</keyword>
<accession>E0RUX6</accession>
<dbReference type="Proteomes" id="UP000001299">
    <property type="component" value="Chromosome 1"/>
</dbReference>
<keyword evidence="10" id="KW-1133">Transmembrane helix</keyword>
<feature type="transmembrane region" description="Helical" evidence="10">
    <location>
        <begin position="43"/>
        <end position="64"/>
    </location>
</feature>
<dbReference type="PANTHER" id="PTHR21581:SF6">
    <property type="entry name" value="TRAFFICKING PROTEIN PARTICLE COMPLEX SUBUNIT 12"/>
    <property type="match status" value="1"/>
</dbReference>
<dbReference type="EMBL" id="CP001810">
    <property type="protein sequence ID" value="ADL34167.1"/>
    <property type="molecule type" value="Genomic_DNA"/>
</dbReference>
<gene>
    <name evidence="12" type="primary">dacA1</name>
    <name evidence="12" type="ordered locus">bpr_I1430</name>
</gene>
<dbReference type="GO" id="GO:0071555">
    <property type="term" value="P:cell wall organization"/>
    <property type="evidence" value="ECO:0007669"/>
    <property type="project" value="UniProtKB-KW"/>
</dbReference>
<keyword evidence="12" id="KW-0121">Carboxypeptidase</keyword>
<keyword evidence="13" id="KW-1185">Reference proteome</keyword>
<dbReference type="PRINTS" id="PR00725">
    <property type="entry name" value="DADACBPTASE1"/>
</dbReference>
<evidence type="ECO:0000256" key="7">
    <source>
        <dbReference type="PIRSR" id="PIRSR618044-1"/>
    </source>
</evidence>
<dbReference type="KEGG" id="bpb:bpr_I1430"/>
<dbReference type="eggNOG" id="COG1686">
    <property type="taxonomic scope" value="Bacteria"/>
</dbReference>
<evidence type="ECO:0000256" key="8">
    <source>
        <dbReference type="PIRSR" id="PIRSR618044-2"/>
    </source>
</evidence>
<feature type="domain" description="Peptidase S11 D-alanyl-D-alanine carboxypeptidase A N-terminal" evidence="11">
    <location>
        <begin position="135"/>
        <end position="349"/>
    </location>
</feature>
<dbReference type="Gene3D" id="3.40.710.10">
    <property type="entry name" value="DD-peptidase/beta-lactamase superfamily"/>
    <property type="match status" value="1"/>
</dbReference>
<keyword evidence="3 12" id="KW-0378">Hydrolase</keyword>
<dbReference type="GO" id="GO:0006508">
    <property type="term" value="P:proteolysis"/>
    <property type="evidence" value="ECO:0007669"/>
    <property type="project" value="InterPro"/>
</dbReference>
<keyword evidence="12" id="KW-0645">Protease</keyword>
<keyword evidence="4" id="KW-0133">Cell shape</keyword>
<feature type="active site" description="Proton acceptor" evidence="7">
    <location>
        <position position="168"/>
    </location>
</feature>
<protein>
    <submittedName>
        <fullName evidence="12">D-alanyl-D-alanine carboxypeptidase DacA1</fullName>
        <ecNumber evidence="12">3.4.16.4</ecNumber>
    </submittedName>
</protein>
<evidence type="ECO:0000256" key="10">
    <source>
        <dbReference type="SAM" id="Phobius"/>
    </source>
</evidence>
<name>E0RUX6_BUTPB</name>
<evidence type="ECO:0000256" key="9">
    <source>
        <dbReference type="RuleBase" id="RU004016"/>
    </source>
</evidence>
<dbReference type="Pfam" id="PF00768">
    <property type="entry name" value="Peptidase_S11"/>
    <property type="match status" value="1"/>
</dbReference>
<sequence length="387" mass="43171">MLYSFVGWYKILNNKINYRKRDGQRLTISEYKKRRKVEIIRRLSLFSLSVVLVLVMIISAVINFKNTDKNEDTSANADESVSMASETVIVDTIVEESQEPEEISPYKEKSLDSASFFEGYKVEVSDSTDYINSENVLSTYALLVNLDNGTAVASKEGTVRINPASMTKILTLLVAAEHITDLDDTFEMTQEIGDFVYSHDCSAVGFSVGEKLTVRDLLYGTILPSGGDAAMCLAEYVAGSQEAFVDMMNDKLTELGLSDSAHFTNCIGIYNEDHYCTLMDMAMILKAAEENNLCHEVLSTRVYTTSNTVEHPEGITISNWFIRRIEDKDTHGEVVGAKTGFVVQSGCCGASYQISNDGTHYICVTADAWSSWRCIYDHVEIYDTYTS</sequence>
<evidence type="ECO:0000256" key="5">
    <source>
        <dbReference type="ARBA" id="ARBA00022984"/>
    </source>
</evidence>
<feature type="binding site" evidence="8">
    <location>
        <position position="338"/>
    </location>
    <ligand>
        <name>substrate</name>
    </ligand>
</feature>
<dbReference type="AlphaFoldDB" id="E0RUX6"/>
<proteinExistence type="inferred from homology"/>
<dbReference type="InterPro" id="IPR001967">
    <property type="entry name" value="Peptidase_S11_N"/>
</dbReference>
<dbReference type="SUPFAM" id="SSF56601">
    <property type="entry name" value="beta-lactamase/transpeptidase-like"/>
    <property type="match status" value="1"/>
</dbReference>
<dbReference type="InterPro" id="IPR012338">
    <property type="entry name" value="Beta-lactam/transpept-like"/>
</dbReference>
<evidence type="ECO:0000256" key="3">
    <source>
        <dbReference type="ARBA" id="ARBA00022801"/>
    </source>
</evidence>
<dbReference type="GO" id="GO:0009252">
    <property type="term" value="P:peptidoglycan biosynthetic process"/>
    <property type="evidence" value="ECO:0007669"/>
    <property type="project" value="UniProtKB-KW"/>
</dbReference>
<dbReference type="STRING" id="515622.bpr_I1430"/>
<dbReference type="HOGENOM" id="CLU_027070_2_1_9"/>
<dbReference type="InterPro" id="IPR018044">
    <property type="entry name" value="Peptidase_S11"/>
</dbReference>
<dbReference type="GO" id="GO:0008360">
    <property type="term" value="P:regulation of cell shape"/>
    <property type="evidence" value="ECO:0007669"/>
    <property type="project" value="UniProtKB-KW"/>
</dbReference>
<feature type="active site" description="Acyl-ester intermediate" evidence="7">
    <location>
        <position position="165"/>
    </location>
</feature>
<dbReference type="PANTHER" id="PTHR21581">
    <property type="entry name" value="D-ALANYL-D-ALANINE CARBOXYPEPTIDASE"/>
    <property type="match status" value="1"/>
</dbReference>
<evidence type="ECO:0000313" key="12">
    <source>
        <dbReference type="EMBL" id="ADL34167.1"/>
    </source>
</evidence>
<evidence type="ECO:0000256" key="2">
    <source>
        <dbReference type="ARBA" id="ARBA00022729"/>
    </source>
</evidence>
<reference evidence="12 13" key="1">
    <citation type="journal article" date="2010" name="PLoS ONE">
        <title>The glycobiome of the rumen bacterium Butyrivibrio proteoclasticus B316(T) highlights adaptation to a polysaccharide-rich environment.</title>
        <authorList>
            <person name="Kelly W.J."/>
            <person name="Leahy S.C."/>
            <person name="Altermann E."/>
            <person name="Yeoman C.J."/>
            <person name="Dunne J.C."/>
            <person name="Kong Z."/>
            <person name="Pacheco D.M."/>
            <person name="Li D."/>
            <person name="Noel S.J."/>
            <person name="Moon C.D."/>
            <person name="Cookson A.L."/>
            <person name="Attwood G.T."/>
        </authorList>
    </citation>
    <scope>NUCLEOTIDE SEQUENCE [LARGE SCALE GENOMIC DNA]</scope>
    <source>
        <strain evidence="13">ATCC 51982 / DSM 14932 / B316</strain>
    </source>
</reference>
<dbReference type="GO" id="GO:0009002">
    <property type="term" value="F:serine-type D-Ala-D-Ala carboxypeptidase activity"/>
    <property type="evidence" value="ECO:0007669"/>
    <property type="project" value="UniProtKB-EC"/>
</dbReference>
<feature type="active site" evidence="7">
    <location>
        <position position="225"/>
    </location>
</feature>
<evidence type="ECO:0000256" key="6">
    <source>
        <dbReference type="ARBA" id="ARBA00023316"/>
    </source>
</evidence>
<keyword evidence="10" id="KW-0472">Membrane</keyword>
<comment type="similarity">
    <text evidence="1 9">Belongs to the peptidase S11 family.</text>
</comment>
<evidence type="ECO:0000259" key="11">
    <source>
        <dbReference type="Pfam" id="PF00768"/>
    </source>
</evidence>
<keyword evidence="10" id="KW-0812">Transmembrane</keyword>
<keyword evidence="6" id="KW-0961">Cell wall biogenesis/degradation</keyword>
<evidence type="ECO:0000313" key="13">
    <source>
        <dbReference type="Proteomes" id="UP000001299"/>
    </source>
</evidence>
<organism evidence="12 13">
    <name type="scientific">Butyrivibrio proteoclasticus (strain ATCC 51982 / DSM 14932 / B316)</name>
    <name type="common">Clostridium proteoclasticum</name>
    <dbReference type="NCBI Taxonomy" id="515622"/>
    <lineage>
        <taxon>Bacteria</taxon>
        <taxon>Bacillati</taxon>
        <taxon>Bacillota</taxon>
        <taxon>Clostridia</taxon>
        <taxon>Lachnospirales</taxon>
        <taxon>Lachnospiraceae</taxon>
        <taxon>Butyrivibrio</taxon>
    </lineage>
</organism>
<keyword evidence="2" id="KW-0732">Signal</keyword>
<dbReference type="EC" id="3.4.16.4" evidence="12"/>